<accession>A0AAN6QBH4</accession>
<dbReference type="EMBL" id="MU853381">
    <property type="protein sequence ID" value="KAK4107147.1"/>
    <property type="molecule type" value="Genomic_DNA"/>
</dbReference>
<comment type="caution">
    <text evidence="1">The sequence shown here is derived from an EMBL/GenBank/DDBJ whole genome shotgun (WGS) entry which is preliminary data.</text>
</comment>
<organism evidence="1 2">
    <name type="scientific">Canariomyces notabilis</name>
    <dbReference type="NCBI Taxonomy" id="2074819"/>
    <lineage>
        <taxon>Eukaryota</taxon>
        <taxon>Fungi</taxon>
        <taxon>Dikarya</taxon>
        <taxon>Ascomycota</taxon>
        <taxon>Pezizomycotina</taxon>
        <taxon>Sordariomycetes</taxon>
        <taxon>Sordariomycetidae</taxon>
        <taxon>Sordariales</taxon>
        <taxon>Chaetomiaceae</taxon>
        <taxon>Canariomyces</taxon>
    </lineage>
</organism>
<sequence length="168" mass="18776">MVVVVFPRRQSRGHSLPELAARIRYKLAAIGAQMAQMPLPLHGACRIQPYIHGPDQLRFCCAFLIRAANSTDMDRTSDARDGVVGQDGNTDMLWPCALQMLTWSARMPPDRLFCCHAMLVPSQVAAFPRTSQLRLPSTFQCESPCVDVRLLPTSTTDTHTTRASCHWH</sequence>
<keyword evidence="2" id="KW-1185">Reference proteome</keyword>
<reference evidence="1" key="1">
    <citation type="journal article" date="2023" name="Mol. Phylogenet. Evol.">
        <title>Genome-scale phylogeny and comparative genomics of the fungal order Sordariales.</title>
        <authorList>
            <person name="Hensen N."/>
            <person name="Bonometti L."/>
            <person name="Westerberg I."/>
            <person name="Brannstrom I.O."/>
            <person name="Guillou S."/>
            <person name="Cros-Aarteil S."/>
            <person name="Calhoun S."/>
            <person name="Haridas S."/>
            <person name="Kuo A."/>
            <person name="Mondo S."/>
            <person name="Pangilinan J."/>
            <person name="Riley R."/>
            <person name="LaButti K."/>
            <person name="Andreopoulos B."/>
            <person name="Lipzen A."/>
            <person name="Chen C."/>
            <person name="Yan M."/>
            <person name="Daum C."/>
            <person name="Ng V."/>
            <person name="Clum A."/>
            <person name="Steindorff A."/>
            <person name="Ohm R.A."/>
            <person name="Martin F."/>
            <person name="Silar P."/>
            <person name="Natvig D.O."/>
            <person name="Lalanne C."/>
            <person name="Gautier V."/>
            <person name="Ament-Velasquez S.L."/>
            <person name="Kruys A."/>
            <person name="Hutchinson M.I."/>
            <person name="Powell A.J."/>
            <person name="Barry K."/>
            <person name="Miller A.N."/>
            <person name="Grigoriev I.V."/>
            <person name="Debuchy R."/>
            <person name="Gladieux P."/>
            <person name="Hiltunen Thoren M."/>
            <person name="Johannesson H."/>
        </authorList>
    </citation>
    <scope>NUCLEOTIDE SEQUENCE</scope>
    <source>
        <strain evidence="1">CBS 508.74</strain>
    </source>
</reference>
<dbReference type="AlphaFoldDB" id="A0AAN6QBH4"/>
<protein>
    <submittedName>
        <fullName evidence="1">Uncharacterized protein</fullName>
    </submittedName>
</protein>
<evidence type="ECO:0000313" key="1">
    <source>
        <dbReference type="EMBL" id="KAK4107147.1"/>
    </source>
</evidence>
<proteinExistence type="predicted"/>
<reference evidence="1" key="2">
    <citation type="submission" date="2023-05" db="EMBL/GenBank/DDBJ databases">
        <authorList>
            <consortium name="Lawrence Berkeley National Laboratory"/>
            <person name="Steindorff A."/>
            <person name="Hensen N."/>
            <person name="Bonometti L."/>
            <person name="Westerberg I."/>
            <person name="Brannstrom I.O."/>
            <person name="Guillou S."/>
            <person name="Cros-Aarteil S."/>
            <person name="Calhoun S."/>
            <person name="Haridas S."/>
            <person name="Kuo A."/>
            <person name="Mondo S."/>
            <person name="Pangilinan J."/>
            <person name="Riley R."/>
            <person name="Labutti K."/>
            <person name="Andreopoulos B."/>
            <person name="Lipzen A."/>
            <person name="Chen C."/>
            <person name="Yanf M."/>
            <person name="Daum C."/>
            <person name="Ng V."/>
            <person name="Clum A."/>
            <person name="Ohm R."/>
            <person name="Martin F."/>
            <person name="Silar P."/>
            <person name="Natvig D."/>
            <person name="Lalanne C."/>
            <person name="Gautier V."/>
            <person name="Ament-Velasquez S.L."/>
            <person name="Kruys A."/>
            <person name="Hutchinson M.I."/>
            <person name="Powell A.J."/>
            <person name="Barry K."/>
            <person name="Miller A.N."/>
            <person name="Grigoriev I.V."/>
            <person name="Debuchy R."/>
            <person name="Gladieux P."/>
            <person name="Thoren M.H."/>
            <person name="Johannesson H."/>
        </authorList>
    </citation>
    <scope>NUCLEOTIDE SEQUENCE</scope>
    <source>
        <strain evidence="1">CBS 508.74</strain>
    </source>
</reference>
<gene>
    <name evidence="1" type="ORF">N656DRAFT_785655</name>
</gene>
<dbReference type="Proteomes" id="UP001302812">
    <property type="component" value="Unassembled WGS sequence"/>
</dbReference>
<evidence type="ECO:0000313" key="2">
    <source>
        <dbReference type="Proteomes" id="UP001302812"/>
    </source>
</evidence>
<dbReference type="RefSeq" id="XP_064664717.1">
    <property type="nucleotide sequence ID" value="XM_064816434.1"/>
</dbReference>
<name>A0AAN6QBH4_9PEZI</name>
<dbReference type="GeneID" id="89940559"/>